<keyword evidence="1" id="KW-0812">Transmembrane</keyword>
<evidence type="ECO:0000313" key="2">
    <source>
        <dbReference type="EMBL" id="MBO4206400.1"/>
    </source>
</evidence>
<accession>A0ABS3VPG3</accession>
<comment type="caution">
    <text evidence="2">The sequence shown here is derived from an EMBL/GenBank/DDBJ whole genome shotgun (WGS) entry which is preliminary data.</text>
</comment>
<proteinExistence type="predicted"/>
<reference evidence="2 3" key="1">
    <citation type="submission" date="2019-12" db="EMBL/GenBank/DDBJ databases">
        <title>Whole genome sequencing of endophytic Actinobacterium Micromonospora sp. MPMI6T.</title>
        <authorList>
            <person name="Evv R."/>
            <person name="Podile A.R."/>
        </authorList>
    </citation>
    <scope>NUCLEOTIDE SEQUENCE [LARGE SCALE GENOMIC DNA]</scope>
    <source>
        <strain evidence="2 3">MPMI6</strain>
    </source>
</reference>
<organism evidence="2 3">
    <name type="scientific">Micromonospora echinofusca</name>
    <dbReference type="NCBI Taxonomy" id="47858"/>
    <lineage>
        <taxon>Bacteria</taxon>
        <taxon>Bacillati</taxon>
        <taxon>Actinomycetota</taxon>
        <taxon>Actinomycetes</taxon>
        <taxon>Micromonosporales</taxon>
        <taxon>Micromonosporaceae</taxon>
        <taxon>Micromonospora</taxon>
    </lineage>
</organism>
<dbReference type="Proteomes" id="UP000823521">
    <property type="component" value="Unassembled WGS sequence"/>
</dbReference>
<feature type="transmembrane region" description="Helical" evidence="1">
    <location>
        <begin position="12"/>
        <end position="32"/>
    </location>
</feature>
<keyword evidence="3" id="KW-1185">Reference proteome</keyword>
<evidence type="ECO:0000256" key="1">
    <source>
        <dbReference type="SAM" id="Phobius"/>
    </source>
</evidence>
<dbReference type="RefSeq" id="WP_208813298.1">
    <property type="nucleotide sequence ID" value="NZ_WVUH01000065.1"/>
</dbReference>
<gene>
    <name evidence="2" type="ORF">GSF22_10330</name>
</gene>
<sequence length="52" mass="5935">MLFDTSVSQLFFAFVLWLVGQAVLYVVIRMAVRHAIEDADRRRAAERPVGGR</sequence>
<keyword evidence="1" id="KW-1133">Transmembrane helix</keyword>
<dbReference type="EMBL" id="WVUH01000065">
    <property type="protein sequence ID" value="MBO4206400.1"/>
    <property type="molecule type" value="Genomic_DNA"/>
</dbReference>
<evidence type="ECO:0000313" key="3">
    <source>
        <dbReference type="Proteomes" id="UP000823521"/>
    </source>
</evidence>
<protein>
    <submittedName>
        <fullName evidence="2">Uncharacterized protein</fullName>
    </submittedName>
</protein>
<keyword evidence="1" id="KW-0472">Membrane</keyword>
<name>A0ABS3VPG3_MICEH</name>